<dbReference type="RefSeq" id="WP_235067582.1">
    <property type="nucleotide sequence ID" value="NZ_JAKFGM010000002.1"/>
</dbReference>
<dbReference type="Pfam" id="PF14534">
    <property type="entry name" value="DUF4440"/>
    <property type="match status" value="1"/>
</dbReference>
<keyword evidence="4" id="KW-1185">Reference proteome</keyword>
<comment type="caution">
    <text evidence="3">The sequence shown here is derived from an EMBL/GenBank/DDBJ whole genome shotgun (WGS) entry which is preliminary data.</text>
</comment>
<accession>A0A9X1QLV0</accession>
<gene>
    <name evidence="3" type="ORF">LVY65_08380</name>
</gene>
<evidence type="ECO:0000313" key="3">
    <source>
        <dbReference type="EMBL" id="MCF2515076.1"/>
    </source>
</evidence>
<dbReference type="EMBL" id="JAKFGM010000002">
    <property type="protein sequence ID" value="MCF2515076.1"/>
    <property type="molecule type" value="Genomic_DNA"/>
</dbReference>
<feature type="domain" description="DUF4440" evidence="2">
    <location>
        <begin position="26"/>
        <end position="133"/>
    </location>
</feature>
<evidence type="ECO:0000259" key="2">
    <source>
        <dbReference type="Pfam" id="PF14534"/>
    </source>
</evidence>
<evidence type="ECO:0000256" key="1">
    <source>
        <dbReference type="SAM" id="SignalP"/>
    </source>
</evidence>
<dbReference type="SUPFAM" id="SSF54427">
    <property type="entry name" value="NTF2-like"/>
    <property type="match status" value="1"/>
</dbReference>
<dbReference type="InterPro" id="IPR032710">
    <property type="entry name" value="NTF2-like_dom_sf"/>
</dbReference>
<dbReference type="Gene3D" id="3.10.450.50">
    <property type="match status" value="1"/>
</dbReference>
<sequence length="143" mass="15359">MKLPLLAMLILDALPLAAAPAKDISIVAAADAFDRAQLTKDGAAIGRIVLDDLVFIDSSGKRLGKKEFITGWTAPGDRFDPISLIDRTVVPLGRDAAVVGAEVNLCGTSDGVPFCSRIRYADTFVRIDGRWRVAHIQVTRIKG</sequence>
<dbReference type="AlphaFoldDB" id="A0A9X1QLV0"/>
<feature type="signal peptide" evidence="1">
    <location>
        <begin position="1"/>
        <end position="18"/>
    </location>
</feature>
<keyword evidence="1" id="KW-0732">Signal</keyword>
<name>A0A9X1QLV0_9SPHN</name>
<dbReference type="InterPro" id="IPR027843">
    <property type="entry name" value="DUF4440"/>
</dbReference>
<evidence type="ECO:0000313" key="4">
    <source>
        <dbReference type="Proteomes" id="UP001139410"/>
    </source>
</evidence>
<reference evidence="3" key="1">
    <citation type="submission" date="2022-01" db="EMBL/GenBank/DDBJ databases">
        <authorList>
            <person name="Jo J.-H."/>
            <person name="Im W.-T."/>
        </authorList>
    </citation>
    <scope>NUCLEOTIDE SEQUENCE</scope>
    <source>
        <strain evidence="3">G124</strain>
    </source>
</reference>
<feature type="chain" id="PRO_5040898587" evidence="1">
    <location>
        <begin position="19"/>
        <end position="143"/>
    </location>
</feature>
<organism evidence="3 4">
    <name type="scientific">Sphingomonas cremea</name>
    <dbReference type="NCBI Taxonomy" id="2904799"/>
    <lineage>
        <taxon>Bacteria</taxon>
        <taxon>Pseudomonadati</taxon>
        <taxon>Pseudomonadota</taxon>
        <taxon>Alphaproteobacteria</taxon>
        <taxon>Sphingomonadales</taxon>
        <taxon>Sphingomonadaceae</taxon>
        <taxon>Sphingomonas</taxon>
    </lineage>
</organism>
<protein>
    <submittedName>
        <fullName evidence="3">Nuclear transport factor 2 family protein</fullName>
    </submittedName>
</protein>
<dbReference type="Proteomes" id="UP001139410">
    <property type="component" value="Unassembled WGS sequence"/>
</dbReference>
<proteinExistence type="predicted"/>